<comment type="caution">
    <text evidence="9">The sequence shown here is derived from an EMBL/GenBank/DDBJ whole genome shotgun (WGS) entry which is preliminary data.</text>
</comment>
<dbReference type="Pfam" id="PF00076">
    <property type="entry name" value="RRM_1"/>
    <property type="match status" value="1"/>
</dbReference>
<keyword evidence="1 5" id="KW-0963">Cytoplasm</keyword>
<dbReference type="SUPFAM" id="SSF54928">
    <property type="entry name" value="RNA-binding domain, RBD"/>
    <property type="match status" value="1"/>
</dbReference>
<sequence length="284" mass="32059">MTVCIDENHEEELPPVEVSVNPELGIKTVIQHYFNEDGDLIKETKQYLTEKRLVASHIAERKKWKKYGAAQNDPPGGNSANTYPADNVTMQIVQTRQPEQEQEKQEEEENLKVKSRLQPSLCRYCKGSHFSHKCPNKSDMEAMQLLREKLKAKDVTEEPSKEPTEPVAPTTSRRYVPPALRDAANASATSTSLGTEKRPFEGHTVRVTNLPSETTGDDLKTLFSPFGHVIRIYPAKDKLTQQNRGFAFISYAMEEEARAAIYSVNGLRHNHVVLKVDWAKPSAN</sequence>
<dbReference type="InterPro" id="IPR012677">
    <property type="entry name" value="Nucleotide-bd_a/b_plait_sf"/>
</dbReference>
<evidence type="ECO:0000256" key="1">
    <source>
        <dbReference type="ARBA" id="ARBA00022490"/>
    </source>
</evidence>
<comment type="subunit">
    <text evidence="5">Component of the eukaryotic translation initiation factor 3 (eIF-3) complex.</text>
</comment>
<evidence type="ECO:0000256" key="4">
    <source>
        <dbReference type="ARBA" id="ARBA00022917"/>
    </source>
</evidence>
<comment type="subcellular location">
    <subcellularLocation>
        <location evidence="5">Cytoplasm</location>
    </subcellularLocation>
</comment>
<reference evidence="9" key="1">
    <citation type="submission" date="2024-06" db="EMBL/GenBank/DDBJ databases">
        <authorList>
            <person name="Liu X."/>
            <person name="Lenzi L."/>
            <person name="Haldenby T S."/>
            <person name="Uol C."/>
        </authorList>
    </citation>
    <scope>NUCLEOTIDE SEQUENCE</scope>
</reference>
<protein>
    <recommendedName>
        <fullName evidence="5">Eukaryotic translation initiation factor 3 subunit G</fullName>
        <shortName evidence="5">eIF3g</shortName>
    </recommendedName>
    <alternativeName>
        <fullName evidence="5">Eukaryotic translation initiation factor 3 RNA-binding subunit</fullName>
        <shortName evidence="5">eIF-3 RNA-binding subunit</shortName>
    </alternativeName>
    <alternativeName>
        <fullName evidence="5">Eukaryotic translation initiation factor 3 subunit 4</fullName>
    </alternativeName>
</protein>
<dbReference type="GO" id="GO:0003723">
    <property type="term" value="F:RNA binding"/>
    <property type="evidence" value="ECO:0007669"/>
    <property type="project" value="UniProtKB-UniRule"/>
</dbReference>
<dbReference type="GO" id="GO:0003743">
    <property type="term" value="F:translation initiation factor activity"/>
    <property type="evidence" value="ECO:0007669"/>
    <property type="project" value="UniProtKB-UniRule"/>
</dbReference>
<accession>A0AAV2TUG5</accession>
<evidence type="ECO:0000256" key="3">
    <source>
        <dbReference type="ARBA" id="ARBA00022884"/>
    </source>
</evidence>
<dbReference type="Gene3D" id="3.30.70.330">
    <property type="match status" value="1"/>
</dbReference>
<feature type="domain" description="RRM" evidence="8">
    <location>
        <begin position="203"/>
        <end position="281"/>
    </location>
</feature>
<dbReference type="HAMAP" id="MF_03006">
    <property type="entry name" value="eIF3g"/>
    <property type="match status" value="1"/>
</dbReference>
<dbReference type="GO" id="GO:0016282">
    <property type="term" value="C:eukaryotic 43S preinitiation complex"/>
    <property type="evidence" value="ECO:0007669"/>
    <property type="project" value="UniProtKB-UniRule"/>
</dbReference>
<dbReference type="EMBL" id="CAXLJL010000789">
    <property type="protein sequence ID" value="CAL5140785.1"/>
    <property type="molecule type" value="Genomic_DNA"/>
</dbReference>
<dbReference type="InterPro" id="IPR017334">
    <property type="entry name" value="eIF3_g"/>
</dbReference>
<dbReference type="InterPro" id="IPR034240">
    <property type="entry name" value="eIF3G_RRM"/>
</dbReference>
<evidence type="ECO:0000256" key="5">
    <source>
        <dbReference type="HAMAP-Rule" id="MF_03006"/>
    </source>
</evidence>
<dbReference type="PROSITE" id="PS50102">
    <property type="entry name" value="RRM"/>
    <property type="match status" value="1"/>
</dbReference>
<keyword evidence="2 5" id="KW-0396">Initiation factor</keyword>
<comment type="function">
    <text evidence="5">RNA-binding component of the eukaryotic translation initiation factor 3 (eIF-3) complex, which is involved in protein synthesis of a specialized repertoire of mRNAs and, together with other initiation factors, stimulates binding of mRNA and methionyl-tRNAi to the 40S ribosome. The eIF-3 complex specifically targets and initiates translation of a subset of mRNAs involved in cell proliferation. This subunit can bind 18S rRNA.</text>
</comment>
<evidence type="ECO:0000313" key="9">
    <source>
        <dbReference type="EMBL" id="CAL5140785.1"/>
    </source>
</evidence>
<evidence type="ECO:0000256" key="2">
    <source>
        <dbReference type="ARBA" id="ARBA00022540"/>
    </source>
</evidence>
<feature type="compositionally biased region" description="Basic and acidic residues" evidence="7">
    <location>
        <begin position="153"/>
        <end position="164"/>
    </location>
</feature>
<dbReference type="Proteomes" id="UP001497525">
    <property type="component" value="Unassembled WGS sequence"/>
</dbReference>
<comment type="similarity">
    <text evidence="5">Belongs to the eIF-3 subunit G family.</text>
</comment>
<proteinExistence type="inferred from homology"/>
<dbReference type="CDD" id="cd12408">
    <property type="entry name" value="RRM_eIF3G_like"/>
    <property type="match status" value="1"/>
</dbReference>
<dbReference type="GO" id="GO:0005852">
    <property type="term" value="C:eukaryotic translation initiation factor 3 complex"/>
    <property type="evidence" value="ECO:0007669"/>
    <property type="project" value="UniProtKB-UniRule"/>
</dbReference>
<organism evidence="9 10">
    <name type="scientific">Calicophoron daubneyi</name>
    <name type="common">Rumen fluke</name>
    <name type="synonym">Paramphistomum daubneyi</name>
    <dbReference type="NCBI Taxonomy" id="300641"/>
    <lineage>
        <taxon>Eukaryota</taxon>
        <taxon>Metazoa</taxon>
        <taxon>Spiralia</taxon>
        <taxon>Lophotrochozoa</taxon>
        <taxon>Platyhelminthes</taxon>
        <taxon>Trematoda</taxon>
        <taxon>Digenea</taxon>
        <taxon>Plagiorchiida</taxon>
        <taxon>Pronocephalata</taxon>
        <taxon>Paramphistomoidea</taxon>
        <taxon>Paramphistomidae</taxon>
        <taxon>Calicophoron</taxon>
    </lineage>
</organism>
<dbReference type="GO" id="GO:0033290">
    <property type="term" value="C:eukaryotic 48S preinitiation complex"/>
    <property type="evidence" value="ECO:0007669"/>
    <property type="project" value="UniProtKB-UniRule"/>
</dbReference>
<evidence type="ECO:0000313" key="10">
    <source>
        <dbReference type="Proteomes" id="UP001497525"/>
    </source>
</evidence>
<dbReference type="GO" id="GO:0001732">
    <property type="term" value="P:formation of cytoplasmic translation initiation complex"/>
    <property type="evidence" value="ECO:0007669"/>
    <property type="project" value="UniProtKB-UniRule"/>
</dbReference>
<gene>
    <name evidence="9" type="ORF">CDAUBV1_LOCUS16078</name>
</gene>
<dbReference type="InterPro" id="IPR035979">
    <property type="entry name" value="RBD_domain_sf"/>
</dbReference>
<feature type="region of interest" description="Disordered" evidence="7">
    <location>
        <begin position="184"/>
        <end position="203"/>
    </location>
</feature>
<dbReference type="AlphaFoldDB" id="A0AAV2TUG5"/>
<evidence type="ECO:0000256" key="7">
    <source>
        <dbReference type="SAM" id="MobiDB-lite"/>
    </source>
</evidence>
<evidence type="ECO:0000256" key="6">
    <source>
        <dbReference type="PROSITE-ProRule" id="PRU00176"/>
    </source>
</evidence>
<dbReference type="PANTHER" id="PTHR10352">
    <property type="entry name" value="EUKARYOTIC TRANSLATION INITIATION FACTOR 3 SUBUNIT G"/>
    <property type="match status" value="1"/>
</dbReference>
<feature type="region of interest" description="Disordered" evidence="7">
    <location>
        <begin position="153"/>
        <end position="172"/>
    </location>
</feature>
<name>A0AAV2TUG5_CALDB</name>
<evidence type="ECO:0000259" key="8">
    <source>
        <dbReference type="PROSITE" id="PS50102"/>
    </source>
</evidence>
<keyword evidence="4 5" id="KW-0648">Protein biosynthesis</keyword>
<dbReference type="InterPro" id="IPR024675">
    <property type="entry name" value="eIF3g_N"/>
</dbReference>
<dbReference type="PIRSF" id="PIRSF037949">
    <property type="entry name" value="Transl_init_eIF-3_RNA-bind"/>
    <property type="match status" value="1"/>
</dbReference>
<dbReference type="Pfam" id="PF12353">
    <property type="entry name" value="eIF3g"/>
    <property type="match status" value="1"/>
</dbReference>
<dbReference type="CDD" id="cd12933">
    <property type="entry name" value="eIF3G"/>
    <property type="match status" value="1"/>
</dbReference>
<keyword evidence="3 6" id="KW-0694">RNA-binding</keyword>
<dbReference type="InterPro" id="IPR000504">
    <property type="entry name" value="RRM_dom"/>
</dbReference>
<dbReference type="SMART" id="SM00360">
    <property type="entry name" value="RRM"/>
    <property type="match status" value="1"/>
</dbReference>